<accession>A0A6H1ZB86</accession>
<dbReference type="FunFam" id="3.40.640.10:FF:000079">
    <property type="entry name" value="LPS biosynthesis protein"/>
    <property type="match status" value="1"/>
</dbReference>
<keyword evidence="2" id="KW-0663">Pyridoxal phosphate</keyword>
<protein>
    <submittedName>
        <fullName evidence="4">Putative DegT/DnrJ/EryC1/StrS aminotransferase family protein</fullName>
    </submittedName>
</protein>
<comment type="cofactor">
    <cofactor evidence="1">
        <name>pyridoxal 5'-phosphate</name>
        <dbReference type="ChEBI" id="CHEBI:597326"/>
    </cofactor>
</comment>
<reference evidence="4" key="1">
    <citation type="submission" date="2020-03" db="EMBL/GenBank/DDBJ databases">
        <title>The deep terrestrial virosphere.</title>
        <authorList>
            <person name="Holmfeldt K."/>
            <person name="Nilsson E."/>
            <person name="Simone D."/>
            <person name="Lopez-Fernandez M."/>
            <person name="Wu X."/>
            <person name="de Brujin I."/>
            <person name="Lundin D."/>
            <person name="Andersson A."/>
            <person name="Bertilsson S."/>
            <person name="Dopson M."/>
        </authorList>
    </citation>
    <scope>NUCLEOTIDE SEQUENCE</scope>
    <source>
        <strain evidence="4">TM448A00111</strain>
        <strain evidence="5">TM448B00196</strain>
    </source>
</reference>
<dbReference type="EMBL" id="MT143977">
    <property type="protein sequence ID" value="QJA44535.1"/>
    <property type="molecule type" value="Genomic_DNA"/>
</dbReference>
<proteinExistence type="inferred from homology"/>
<comment type="similarity">
    <text evidence="3">Belongs to the DegT/DnrJ/EryC1 family.</text>
</comment>
<name>A0A6H1ZB86_9ZZZZ</name>
<dbReference type="Gene3D" id="3.90.1150.10">
    <property type="entry name" value="Aspartate Aminotransferase, domain 1"/>
    <property type="match status" value="1"/>
</dbReference>
<dbReference type="Pfam" id="PF01041">
    <property type="entry name" value="DegT_DnrJ_EryC1"/>
    <property type="match status" value="1"/>
</dbReference>
<keyword evidence="4" id="KW-0032">Aminotransferase</keyword>
<keyword evidence="4" id="KW-0808">Transferase</keyword>
<sequence length="436" mass="49101">MDTSTDCDRATILKLVGRFFDVYHKPKDFVPGVTYIPSAAPVYDRDEGVSLVNTALKFWLTDGKEAYELERSLARFQNRAYGILCNSGSSANLLALAALTSERLSGKRLKPGMEVITTAVGFPTTVNAIIQLGLVPVFVDVRIPSYNADMVLVEEAVGKGTGAIMMAHTLGNPFNAERVKRLAEDNCLYFVADICDALGSEYAGKHVAEYSDLSTLSFYPAHHLMCGEGGMVITDSPMLNKIVRSFRDWGRDCSCAPGQDNKCGKRYSWQLGKLPFGYDHKYIYSEIGYNLKATDLVATIGNAQFKKLNIFISLRRRNWNYLRKNIDDRFFVMPEPEKNSSPSWFGFALTLRQDTPFTRTELVSFLEKKRIGSRMLFGGNLLRHPAYLNIKHRVVGTMKTADVITERSFWIGVSPNITQRMLEYMVETINAFTKKW</sequence>
<gene>
    <name evidence="4" type="ORF">TM448A00111_0038</name>
    <name evidence="5" type="ORF">TM448B00196_0038</name>
</gene>
<dbReference type="NCBIfam" id="NF011936">
    <property type="entry name" value="PRK15407.1"/>
    <property type="match status" value="1"/>
</dbReference>
<evidence type="ECO:0000256" key="3">
    <source>
        <dbReference type="ARBA" id="ARBA00037999"/>
    </source>
</evidence>
<dbReference type="InterPro" id="IPR000653">
    <property type="entry name" value="DegT/StrS_aminotransferase"/>
</dbReference>
<evidence type="ECO:0000313" key="5">
    <source>
        <dbReference type="EMBL" id="QJH94251.1"/>
    </source>
</evidence>
<evidence type="ECO:0000256" key="1">
    <source>
        <dbReference type="ARBA" id="ARBA00001933"/>
    </source>
</evidence>
<dbReference type="InterPro" id="IPR015421">
    <property type="entry name" value="PyrdxlP-dep_Trfase_major"/>
</dbReference>
<dbReference type="SUPFAM" id="SSF53383">
    <property type="entry name" value="PLP-dependent transferases"/>
    <property type="match status" value="1"/>
</dbReference>
<dbReference type="GO" id="GO:0000271">
    <property type="term" value="P:polysaccharide biosynthetic process"/>
    <property type="evidence" value="ECO:0007669"/>
    <property type="project" value="TreeGrafter"/>
</dbReference>
<dbReference type="GO" id="GO:0008483">
    <property type="term" value="F:transaminase activity"/>
    <property type="evidence" value="ECO:0007669"/>
    <property type="project" value="UniProtKB-KW"/>
</dbReference>
<dbReference type="EMBL" id="MT144598">
    <property type="protein sequence ID" value="QJH94251.1"/>
    <property type="molecule type" value="Genomic_DNA"/>
</dbReference>
<dbReference type="InterPro" id="IPR015422">
    <property type="entry name" value="PyrdxlP-dep_Trfase_small"/>
</dbReference>
<dbReference type="PANTHER" id="PTHR30244">
    <property type="entry name" value="TRANSAMINASE"/>
    <property type="match status" value="1"/>
</dbReference>
<organism evidence="4">
    <name type="scientific">viral metagenome</name>
    <dbReference type="NCBI Taxonomy" id="1070528"/>
    <lineage>
        <taxon>unclassified sequences</taxon>
        <taxon>metagenomes</taxon>
        <taxon>organismal metagenomes</taxon>
    </lineage>
</organism>
<evidence type="ECO:0000256" key="2">
    <source>
        <dbReference type="ARBA" id="ARBA00022898"/>
    </source>
</evidence>
<dbReference type="AlphaFoldDB" id="A0A6H1ZB86"/>
<evidence type="ECO:0000313" key="4">
    <source>
        <dbReference type="EMBL" id="QJA44535.1"/>
    </source>
</evidence>
<dbReference type="PANTHER" id="PTHR30244:SF34">
    <property type="entry name" value="DTDP-4-AMINO-4,6-DIDEOXYGALACTOSE TRANSAMINASE"/>
    <property type="match status" value="1"/>
</dbReference>
<dbReference type="Gene3D" id="3.40.640.10">
    <property type="entry name" value="Type I PLP-dependent aspartate aminotransferase-like (Major domain)"/>
    <property type="match status" value="1"/>
</dbReference>
<dbReference type="GO" id="GO:0030170">
    <property type="term" value="F:pyridoxal phosphate binding"/>
    <property type="evidence" value="ECO:0007669"/>
    <property type="project" value="TreeGrafter"/>
</dbReference>
<dbReference type="PIRSF" id="PIRSF000390">
    <property type="entry name" value="PLP_StrS"/>
    <property type="match status" value="1"/>
</dbReference>
<dbReference type="InterPro" id="IPR015424">
    <property type="entry name" value="PyrdxlP-dep_Trfase"/>
</dbReference>